<accession>A0A816KSV9</accession>
<gene>
    <name evidence="14" type="ORF">BYL167_LOCUS12112</name>
    <name evidence="8" type="ORF">CJN711_LOCUS628</name>
    <name evidence="13" type="ORF">GIL414_LOCUS8615</name>
    <name evidence="9" type="ORF">KQP761_LOCUS3076</name>
    <name evidence="10" type="ORF">MBJ925_LOCUS2422</name>
    <name evidence="12" type="ORF">SMN809_LOCUS7487</name>
    <name evidence="15" type="ORF">UXM345_LOCUS18013</name>
    <name evidence="11" type="ORF">XDN619_LOCUS420</name>
</gene>
<evidence type="ECO:0000313" key="13">
    <source>
        <dbReference type="EMBL" id="CAF3941655.1"/>
    </source>
</evidence>
<dbReference type="EMBL" id="CAJNRE010000156">
    <property type="protein sequence ID" value="CAF1922705.1"/>
    <property type="molecule type" value="Genomic_DNA"/>
</dbReference>
<evidence type="ECO:0000256" key="5">
    <source>
        <dbReference type="ARBA" id="ARBA00023136"/>
    </source>
</evidence>
<dbReference type="EMBL" id="CAJOBJ010002813">
    <property type="protein sequence ID" value="CAF3941655.1"/>
    <property type="molecule type" value="Genomic_DNA"/>
</dbReference>
<dbReference type="EMBL" id="CAJNOW010000190">
    <property type="protein sequence ID" value="CAF1266495.1"/>
    <property type="molecule type" value="Genomic_DNA"/>
</dbReference>
<dbReference type="SUPFAM" id="SSF103473">
    <property type="entry name" value="MFS general substrate transporter"/>
    <property type="match status" value="2"/>
</dbReference>
<evidence type="ECO:0000256" key="1">
    <source>
        <dbReference type="ARBA" id="ARBA00004141"/>
    </source>
</evidence>
<feature type="transmembrane region" description="Helical" evidence="6">
    <location>
        <begin position="74"/>
        <end position="95"/>
    </location>
</feature>
<feature type="transmembrane region" description="Helical" evidence="6">
    <location>
        <begin position="218"/>
        <end position="249"/>
    </location>
</feature>
<evidence type="ECO:0000256" key="6">
    <source>
        <dbReference type="SAM" id="Phobius"/>
    </source>
</evidence>
<dbReference type="Proteomes" id="UP000663887">
    <property type="component" value="Unassembled WGS sequence"/>
</dbReference>
<evidence type="ECO:0000313" key="16">
    <source>
        <dbReference type="Proteomes" id="UP000663824"/>
    </source>
</evidence>
<dbReference type="EMBL" id="CAJOBH010003930">
    <property type="protein sequence ID" value="CAF3971625.1"/>
    <property type="molecule type" value="Genomic_DNA"/>
</dbReference>
<proteinExistence type="inferred from homology"/>
<evidence type="ECO:0000256" key="2">
    <source>
        <dbReference type="ARBA" id="ARBA00005241"/>
    </source>
</evidence>
<evidence type="ECO:0000313" key="10">
    <source>
        <dbReference type="EMBL" id="CAF1922705.1"/>
    </source>
</evidence>
<keyword evidence="3 6" id="KW-0812">Transmembrane</keyword>
<dbReference type="InterPro" id="IPR024989">
    <property type="entry name" value="MFS_assoc_dom"/>
</dbReference>
<evidence type="ECO:0000313" key="15">
    <source>
        <dbReference type="EMBL" id="CAF4031224.1"/>
    </source>
</evidence>
<comment type="subcellular location">
    <subcellularLocation>
        <location evidence="1">Membrane</location>
        <topology evidence="1">Multi-pass membrane protein</topology>
    </subcellularLocation>
</comment>
<dbReference type="PANTHER" id="PTHR16172:SF41">
    <property type="entry name" value="MAJOR FACILITATOR SUPERFAMILY DOMAIN-CONTAINING PROTEIN 6-LIKE"/>
    <property type="match status" value="1"/>
</dbReference>
<feature type="transmembrane region" description="Helical" evidence="6">
    <location>
        <begin position="326"/>
        <end position="359"/>
    </location>
</feature>
<dbReference type="PANTHER" id="PTHR16172">
    <property type="entry name" value="MAJOR FACILITATOR SUPERFAMILY DOMAIN-CONTAINING PROTEIN 6-LIKE"/>
    <property type="match status" value="1"/>
</dbReference>
<dbReference type="Proteomes" id="UP000663855">
    <property type="component" value="Unassembled WGS sequence"/>
</dbReference>
<feature type="transmembrane region" description="Helical" evidence="6">
    <location>
        <begin position="12"/>
        <end position="34"/>
    </location>
</feature>
<dbReference type="InterPro" id="IPR036259">
    <property type="entry name" value="MFS_trans_sf"/>
</dbReference>
<feature type="transmembrane region" description="Helical" evidence="6">
    <location>
        <begin position="371"/>
        <end position="389"/>
    </location>
</feature>
<dbReference type="Pfam" id="PF12832">
    <property type="entry name" value="MFS_1_like"/>
    <property type="match status" value="1"/>
</dbReference>
<feature type="transmembrane region" description="Helical" evidence="6">
    <location>
        <begin position="285"/>
        <end position="305"/>
    </location>
</feature>
<feature type="transmembrane region" description="Helical" evidence="6">
    <location>
        <begin position="401"/>
        <end position="420"/>
    </location>
</feature>
<keyword evidence="5 6" id="KW-0472">Membrane</keyword>
<dbReference type="Proteomes" id="UP000663834">
    <property type="component" value="Unassembled WGS sequence"/>
</dbReference>
<dbReference type="Proteomes" id="UP000663842">
    <property type="component" value="Unassembled WGS sequence"/>
</dbReference>
<organism evidence="10 16">
    <name type="scientific">Rotaria magnacalcarata</name>
    <dbReference type="NCBI Taxonomy" id="392030"/>
    <lineage>
        <taxon>Eukaryota</taxon>
        <taxon>Metazoa</taxon>
        <taxon>Spiralia</taxon>
        <taxon>Gnathifera</taxon>
        <taxon>Rotifera</taxon>
        <taxon>Eurotatoria</taxon>
        <taxon>Bdelloidea</taxon>
        <taxon>Philodinida</taxon>
        <taxon>Philodinidae</taxon>
        <taxon>Rotaria</taxon>
    </lineage>
</organism>
<feature type="transmembrane region" description="Helical" evidence="6">
    <location>
        <begin position="466"/>
        <end position="487"/>
    </location>
</feature>
<dbReference type="OrthoDB" id="10029266at2759"/>
<evidence type="ECO:0000259" key="7">
    <source>
        <dbReference type="Pfam" id="PF12832"/>
    </source>
</evidence>
<feature type="transmembrane region" description="Helical" evidence="6">
    <location>
        <begin position="493"/>
        <end position="513"/>
    </location>
</feature>
<dbReference type="Proteomes" id="UP000681967">
    <property type="component" value="Unassembled WGS sequence"/>
</dbReference>
<dbReference type="EMBL" id="CAJNRG010000020">
    <property type="protein sequence ID" value="CAF1942142.1"/>
    <property type="molecule type" value="Genomic_DNA"/>
</dbReference>
<dbReference type="Proteomes" id="UP000663824">
    <property type="component" value="Unassembled WGS sequence"/>
</dbReference>
<evidence type="ECO:0000313" key="12">
    <source>
        <dbReference type="EMBL" id="CAF3917480.1"/>
    </source>
</evidence>
<dbReference type="GO" id="GO:0016020">
    <property type="term" value="C:membrane"/>
    <property type="evidence" value="ECO:0007669"/>
    <property type="project" value="UniProtKB-SubCell"/>
</dbReference>
<dbReference type="Proteomes" id="UP000676336">
    <property type="component" value="Unassembled WGS sequence"/>
</dbReference>
<feature type="transmembrane region" description="Helical" evidence="6">
    <location>
        <begin position="426"/>
        <end position="445"/>
    </location>
</feature>
<name>A0A816KSV9_9BILA</name>
<keyword evidence="4 6" id="KW-1133">Transmembrane helix</keyword>
<comment type="similarity">
    <text evidence="2">Belongs to the major facilitator superfamily. MFSD6 family.</text>
</comment>
<dbReference type="EMBL" id="CAJOBF010002397">
    <property type="protein sequence ID" value="CAF4031224.1"/>
    <property type="molecule type" value="Genomic_DNA"/>
</dbReference>
<evidence type="ECO:0000313" key="11">
    <source>
        <dbReference type="EMBL" id="CAF1942142.1"/>
    </source>
</evidence>
<evidence type="ECO:0000256" key="4">
    <source>
        <dbReference type="ARBA" id="ARBA00022989"/>
    </source>
</evidence>
<feature type="domain" description="Major facilitator superfamily associated" evidence="7">
    <location>
        <begin position="11"/>
        <end position="494"/>
    </location>
</feature>
<evidence type="ECO:0000313" key="8">
    <source>
        <dbReference type="EMBL" id="CAF0965814.1"/>
    </source>
</evidence>
<reference evidence="10" key="1">
    <citation type="submission" date="2021-02" db="EMBL/GenBank/DDBJ databases">
        <authorList>
            <person name="Nowell W R."/>
        </authorList>
    </citation>
    <scope>NUCLEOTIDE SEQUENCE</scope>
</reference>
<dbReference type="InterPro" id="IPR051717">
    <property type="entry name" value="MFS_MFSD6"/>
</dbReference>
<dbReference type="EMBL" id="CAJOBI010002176">
    <property type="protein sequence ID" value="CAF3917480.1"/>
    <property type="molecule type" value="Genomic_DNA"/>
</dbReference>
<protein>
    <recommendedName>
        <fullName evidence="7">Major facilitator superfamily associated domain-containing protein</fullName>
    </recommendedName>
</protein>
<feature type="transmembrane region" description="Helical" evidence="6">
    <location>
        <begin position="261"/>
        <end position="279"/>
    </location>
</feature>
<comment type="caution">
    <text evidence="10">The sequence shown here is derived from an EMBL/GenBank/DDBJ whole genome shotgun (WGS) entry which is preliminary data.</text>
</comment>
<sequence length="567" mass="64594">MDLSLFMNRYYLLLKIHYFLFYSAYGAIIPILNLTLRAHGLSNTEISYSNIILPFLIFFTSPLLGFIADHSRRFILTFNVILSIIIFLFLIMFFLPTVKSHHIQADMRHDHQHGYLLIFCASQEVATKCATRSECGCSYQARCVQDKTTFNFTFTMNSISIEKDLKDDTKSTCEIDYRVPIEEPFVENLPDDKSFEAKCEIVCSIPYFCHGLRYRQQVIYVLLYSLIYIIGSALLSNANAIGVSIGFSVLIRSDLIGKQRVWGTIGFGLTAFISSRLYGAFKKESVYICIFIIIALLTIIVTSFISIKNDDETIKRNKQTLNLSALIALLTDFDIFIFLSITLFWGMCHGCMYPFVYLYIDEIAPCQSRSIVGWMSLVSALSEVFALYIARRILKFFGTNISSIIIFLAFAVRFGGYYFIQQPYHFIFVETMHFFNFGILYVLMAQKADSIAPPGLSGTLQGIAHGISHGLGRGIGLLISSLIYIVFQERLLFLVFMIFNIIAAIIYSIYFLLQWRKSSHKSPTSSNNDDDEDDKKNRIGIALESDESIDKESLVSISRMKINTDNS</sequence>
<evidence type="ECO:0000256" key="3">
    <source>
        <dbReference type="ARBA" id="ARBA00022692"/>
    </source>
</evidence>
<feature type="transmembrane region" description="Helical" evidence="6">
    <location>
        <begin position="46"/>
        <end position="67"/>
    </location>
</feature>
<evidence type="ECO:0000313" key="9">
    <source>
        <dbReference type="EMBL" id="CAF1266495.1"/>
    </source>
</evidence>
<evidence type="ECO:0000313" key="14">
    <source>
        <dbReference type="EMBL" id="CAF3971625.1"/>
    </source>
</evidence>
<dbReference type="AlphaFoldDB" id="A0A816KSV9"/>
<dbReference type="Gene3D" id="1.20.1250.20">
    <property type="entry name" value="MFS general substrate transporter like domains"/>
    <property type="match status" value="2"/>
</dbReference>
<dbReference type="Proteomes" id="UP000681720">
    <property type="component" value="Unassembled WGS sequence"/>
</dbReference>
<dbReference type="EMBL" id="CAJNOV010000045">
    <property type="protein sequence ID" value="CAF0965814.1"/>
    <property type="molecule type" value="Genomic_DNA"/>
</dbReference>